<evidence type="ECO:0000313" key="1">
    <source>
        <dbReference type="EMBL" id="MEF3317888.1"/>
    </source>
</evidence>
<accession>A0ABU7X9F2</accession>
<evidence type="ECO:0000313" key="2">
    <source>
        <dbReference type="Proteomes" id="UP001328425"/>
    </source>
</evidence>
<keyword evidence="2" id="KW-1185">Reference proteome</keyword>
<gene>
    <name evidence="1" type="ORF">PV361_04130</name>
</gene>
<dbReference type="Proteomes" id="UP001328425">
    <property type="component" value="Unassembled WGS sequence"/>
</dbReference>
<protein>
    <submittedName>
        <fullName evidence="1">Uncharacterized protein</fullName>
    </submittedName>
</protein>
<name>A0ABU7X9F2_9FIRM</name>
<dbReference type="EMBL" id="JARBCY010000025">
    <property type="protein sequence ID" value="MEF3317888.1"/>
    <property type="molecule type" value="Genomic_DNA"/>
</dbReference>
<comment type="caution">
    <text evidence="1">The sequence shown here is derived from an EMBL/GenBank/DDBJ whole genome shotgun (WGS) entry which is preliminary data.</text>
</comment>
<proteinExistence type="predicted"/>
<organism evidence="1 2">
    <name type="scientific">Peptoniphilus grossensis</name>
    <dbReference type="NCBI Taxonomy" id="1465756"/>
    <lineage>
        <taxon>Bacteria</taxon>
        <taxon>Bacillati</taxon>
        <taxon>Bacillota</taxon>
        <taxon>Tissierellia</taxon>
        <taxon>Tissierellales</taxon>
        <taxon>Peptoniphilaceae</taxon>
        <taxon>Peptoniphilus</taxon>
    </lineage>
</organism>
<sequence>MNVPVTTDGGVIKVKVKDDNIQHGGTYYFAITENGKTTSYSDTPVTIDKQGPSMGTAGNEINLDADAYGYQVKVSATANDDSGILRVYAEDDKTKENSYYDEDASETTANLSESIQKQLGEGKIFKVTAVDKFGNKTIVKKTAEATKTPIMIKAERPLDGDDFIYVTTEVGASLEIKVIDANKQEVFTMTYTQTAESEEIKLLGTDGAFKLAKGQRVKVKGSLEGKEDNTLTIRVR</sequence>
<dbReference type="RefSeq" id="WP_332087073.1">
    <property type="nucleotide sequence ID" value="NZ_JARBCY010000025.1"/>
</dbReference>
<reference evidence="1 2" key="1">
    <citation type="submission" date="2022-11" db="EMBL/GenBank/DDBJ databases">
        <title>The First Case of Preauricular Fistular Abscess Caused by Peptoniphilus grossensis.</title>
        <authorList>
            <person name="Byun J.-H."/>
        </authorList>
    </citation>
    <scope>NUCLEOTIDE SEQUENCE [LARGE SCALE GENOMIC DNA]</scope>
    <source>
        <strain evidence="1 2">GYB008</strain>
    </source>
</reference>